<dbReference type="AlphaFoldDB" id="A0A0R1UB73"/>
<dbReference type="NCBIfam" id="NF040508">
    <property type="entry name" value="LVIS_2131_fam"/>
    <property type="match status" value="1"/>
</dbReference>
<keyword evidence="1" id="KW-0472">Membrane</keyword>
<protein>
    <submittedName>
        <fullName evidence="2">Uncharacterized protein</fullName>
    </submittedName>
</protein>
<dbReference type="Proteomes" id="UP000051922">
    <property type="component" value="Unassembled WGS sequence"/>
</dbReference>
<reference evidence="2 3" key="1">
    <citation type="journal article" date="2015" name="Genome Announc.">
        <title>Expanding the biotechnology potential of lactobacilli through comparative genomics of 213 strains and associated genera.</title>
        <authorList>
            <person name="Sun Z."/>
            <person name="Harris H.M."/>
            <person name="McCann A."/>
            <person name="Guo C."/>
            <person name="Argimon S."/>
            <person name="Zhang W."/>
            <person name="Yang X."/>
            <person name="Jeffery I.B."/>
            <person name="Cooney J.C."/>
            <person name="Kagawa T.F."/>
            <person name="Liu W."/>
            <person name="Song Y."/>
            <person name="Salvetti E."/>
            <person name="Wrobel A."/>
            <person name="Rasinkangas P."/>
            <person name="Parkhill J."/>
            <person name="Rea M.C."/>
            <person name="O'Sullivan O."/>
            <person name="Ritari J."/>
            <person name="Douillard F.P."/>
            <person name="Paul Ross R."/>
            <person name="Yang R."/>
            <person name="Briner A.E."/>
            <person name="Felis G.E."/>
            <person name="de Vos W.M."/>
            <person name="Barrangou R."/>
            <person name="Klaenhammer T.R."/>
            <person name="Caufield P.W."/>
            <person name="Cui Y."/>
            <person name="Zhang H."/>
            <person name="O'Toole P.W."/>
        </authorList>
    </citation>
    <scope>NUCLEOTIDE SEQUENCE [LARGE SCALE GENOMIC DNA]</scope>
    <source>
        <strain evidence="2 3">DSM 15945</strain>
    </source>
</reference>
<dbReference type="PATRIC" id="fig|1423783.4.peg.2490"/>
<proteinExistence type="predicted"/>
<keyword evidence="1" id="KW-0812">Transmembrane</keyword>
<dbReference type="OrthoDB" id="2311501at2"/>
<feature type="transmembrane region" description="Helical" evidence="1">
    <location>
        <begin position="46"/>
        <end position="68"/>
    </location>
</feature>
<dbReference type="STRING" id="1423783.FC50_GL002418"/>
<evidence type="ECO:0000313" key="3">
    <source>
        <dbReference type="Proteomes" id="UP000051922"/>
    </source>
</evidence>
<organism evidence="2 3">
    <name type="scientific">Lacticaseibacillus pantheris DSM 15945 = JCM 12539 = NBRC 106106</name>
    <dbReference type="NCBI Taxonomy" id="1423783"/>
    <lineage>
        <taxon>Bacteria</taxon>
        <taxon>Bacillati</taxon>
        <taxon>Bacillota</taxon>
        <taxon>Bacilli</taxon>
        <taxon>Lactobacillales</taxon>
        <taxon>Lactobacillaceae</taxon>
        <taxon>Lacticaseibacillus</taxon>
    </lineage>
</organism>
<feature type="transmembrane region" description="Helical" evidence="1">
    <location>
        <begin position="6"/>
        <end position="26"/>
    </location>
</feature>
<keyword evidence="1" id="KW-1133">Transmembrane helix</keyword>
<keyword evidence="3" id="KW-1185">Reference proteome</keyword>
<name>A0A0R1UB73_9LACO</name>
<sequence length="212" mass="23728">MNAWNLIGVAAWIILVAYLIFIVINIRQRHLKMIVVHGKHRSGRTILLDLVEVIVFCAALYGLVYAAWLRPTNFTNKAEATVTYQYQPLVLQTDDKHSYYAEVRSGAGKNSLMHYTYWVENAKVEVNSNDATVSNGSSILNMQASHFPWNAKKLTSMDQQTDKAFVATIKAKYKGNFLNGLGLRAGKVGDTFSLIRVPSDDFTTIVPLNDGK</sequence>
<evidence type="ECO:0000313" key="2">
    <source>
        <dbReference type="EMBL" id="KRL88264.1"/>
    </source>
</evidence>
<dbReference type="EMBL" id="AZFJ01000004">
    <property type="protein sequence ID" value="KRL88264.1"/>
    <property type="molecule type" value="Genomic_DNA"/>
</dbReference>
<dbReference type="InterPro" id="IPR049731">
    <property type="entry name" value="LVIS_2131-like"/>
</dbReference>
<accession>A0A0R1UB73</accession>
<gene>
    <name evidence="2" type="ORF">FC50_GL002418</name>
</gene>
<evidence type="ECO:0000256" key="1">
    <source>
        <dbReference type="SAM" id="Phobius"/>
    </source>
</evidence>
<comment type="caution">
    <text evidence="2">The sequence shown here is derived from an EMBL/GenBank/DDBJ whole genome shotgun (WGS) entry which is preliminary data.</text>
</comment>
<dbReference type="RefSeq" id="WP_056956112.1">
    <property type="nucleotide sequence ID" value="NZ_AZFJ01000004.1"/>
</dbReference>